<name>A0AAN4ZLU1_9BILA</name>
<feature type="compositionally biased region" description="Polar residues" evidence="1">
    <location>
        <begin position="13"/>
        <end position="23"/>
    </location>
</feature>
<organism evidence="2 3">
    <name type="scientific">Pristionchus mayeri</name>
    <dbReference type="NCBI Taxonomy" id="1317129"/>
    <lineage>
        <taxon>Eukaryota</taxon>
        <taxon>Metazoa</taxon>
        <taxon>Ecdysozoa</taxon>
        <taxon>Nematoda</taxon>
        <taxon>Chromadorea</taxon>
        <taxon>Rhabditida</taxon>
        <taxon>Rhabditina</taxon>
        <taxon>Diplogasteromorpha</taxon>
        <taxon>Diplogasteroidea</taxon>
        <taxon>Neodiplogasteridae</taxon>
        <taxon>Pristionchus</taxon>
    </lineage>
</organism>
<feature type="non-terminal residue" evidence="2">
    <location>
        <position position="1"/>
    </location>
</feature>
<feature type="region of interest" description="Disordered" evidence="1">
    <location>
        <begin position="1"/>
        <end position="30"/>
    </location>
</feature>
<evidence type="ECO:0000313" key="2">
    <source>
        <dbReference type="EMBL" id="GMR41684.1"/>
    </source>
</evidence>
<comment type="caution">
    <text evidence="2">The sequence shown here is derived from an EMBL/GenBank/DDBJ whole genome shotgun (WGS) entry which is preliminary data.</text>
</comment>
<evidence type="ECO:0000256" key="1">
    <source>
        <dbReference type="SAM" id="MobiDB-lite"/>
    </source>
</evidence>
<keyword evidence="3" id="KW-1185">Reference proteome</keyword>
<reference evidence="3" key="1">
    <citation type="submission" date="2022-10" db="EMBL/GenBank/DDBJ databases">
        <title>Genome assembly of Pristionchus species.</title>
        <authorList>
            <person name="Yoshida K."/>
            <person name="Sommer R.J."/>
        </authorList>
    </citation>
    <scope>NUCLEOTIDE SEQUENCE [LARGE SCALE GENOMIC DNA]</scope>
    <source>
        <strain evidence="3">RS5460</strain>
    </source>
</reference>
<protein>
    <submittedName>
        <fullName evidence="2">Uncharacterized protein</fullName>
    </submittedName>
</protein>
<dbReference type="EMBL" id="BTRK01000003">
    <property type="protein sequence ID" value="GMR41684.1"/>
    <property type="molecule type" value="Genomic_DNA"/>
</dbReference>
<gene>
    <name evidence="2" type="ORF">PMAYCL1PPCAC_11879</name>
</gene>
<dbReference type="AlphaFoldDB" id="A0AAN4ZLU1"/>
<feature type="non-terminal residue" evidence="2">
    <location>
        <position position="64"/>
    </location>
</feature>
<dbReference type="Proteomes" id="UP001328107">
    <property type="component" value="Unassembled WGS sequence"/>
</dbReference>
<sequence length="64" mass="7067">PSQESINDHSAVPNLSISSQGQKTEGEDTTKEYSTIVLERFMRRLKIDIMISVDGAFGIVSLLL</sequence>
<accession>A0AAN4ZLU1</accession>
<proteinExistence type="predicted"/>
<evidence type="ECO:0000313" key="3">
    <source>
        <dbReference type="Proteomes" id="UP001328107"/>
    </source>
</evidence>